<dbReference type="EMBL" id="CP017904">
    <property type="protein sequence ID" value="ARP21795.1"/>
    <property type="molecule type" value="Genomic_DNA"/>
</dbReference>
<name>A0A1W6UV67_VIBAL</name>
<reference evidence="1" key="1">
    <citation type="submission" date="2016-10" db="EMBL/GenBank/DDBJ databases">
        <title>The High Quality Genome of Vibrio alginolyticus K01M1.</title>
        <authorList>
            <person name="Wendling C."/>
            <person name="Chibani C.M."/>
            <person name="Hertel R."/>
            <person name="Sproer C."/>
            <person name="Bunk B."/>
            <person name="Overmann J."/>
            <person name="Roth O."/>
            <person name="Liesegang H."/>
        </authorList>
    </citation>
    <scope>NUCLEOTIDE SEQUENCE</scope>
    <source>
        <strain evidence="1">K05K4</strain>
        <plasmid evidence="1">pL289</plasmid>
    </source>
</reference>
<sequence length="123" mass="14620">MSDYKIEYQPDGTANTEWQSDSCKLRVRWMNDDVQKLFFRLKTDEASSSTVLSIKGIRVVECQGKLRFFNSDKQFMQDIWIPKSFGMFLCEHHNIQVESEEVEAVRNLVKRARKDDFNVIKYR</sequence>
<evidence type="ECO:0000313" key="1">
    <source>
        <dbReference type="EMBL" id="ARP21795.1"/>
    </source>
</evidence>
<keyword evidence="1" id="KW-0614">Plasmid</keyword>
<dbReference type="RefSeq" id="WP_086048412.1">
    <property type="nucleotide sequence ID" value="NZ_CP017893.1"/>
</dbReference>
<organism evidence="1">
    <name type="scientific">Vibrio alginolyticus</name>
    <dbReference type="NCBI Taxonomy" id="663"/>
    <lineage>
        <taxon>Bacteria</taxon>
        <taxon>Pseudomonadati</taxon>
        <taxon>Pseudomonadota</taxon>
        <taxon>Gammaproteobacteria</taxon>
        <taxon>Vibrionales</taxon>
        <taxon>Vibrionaceae</taxon>
        <taxon>Vibrio</taxon>
    </lineage>
</organism>
<gene>
    <name evidence="1" type="ORF">K05K4_50930</name>
</gene>
<dbReference type="AlphaFoldDB" id="A0A1W6UV67"/>
<protein>
    <submittedName>
        <fullName evidence="1">Uncharacterized protein</fullName>
    </submittedName>
</protein>
<geneLocation type="plasmid" evidence="1">
    <name>pL289</name>
</geneLocation>
<proteinExistence type="predicted"/>
<accession>A0A1W6UV67</accession>